<sequence>MATFSEKVGGLDTPEVVHSTNPEDDHNNNNSNNTNNGNNDDSSKNGKDDVVGTGVFEAHADTEKTPADLPVDPKTAPAVRANLRGLQPPAFLLTMTMAEREVLEKKLKRKIDLRLMPMIVLIYILNYIDRNNISAATLGGMLEDLNLSSTQFLTAVSILFVGYLLMQIPSNLFLNKTGLPSIYLPTCMILWGLISACTAACQTAGGLFAVRFFLGFVEAAYFPGCLYYLSCWYTRKELNFRTSVLYSGALISGAFSGLIAAGVVGGMDGARGLRAWRWLFIIEGCATVAIAFCAFFVLPNFPRTTSWLTEEERQLAAWRLEEDIGEDDWIDSQHQTFWQGAKLAFADIKTYVLLVLLFGIVASGSITNFFPIVVKTLKYNNVDTLLLTAPPYVLAVIATWLNALHADRTGERYWHVTLPLWVAIVAYILGVTTKSFAPRYVSMMLVVPGVYSGFVVVLAWISNTMPRPPAKRAAALAFINAVSNCSSIYASFMFASKDAPQFVTAFTVNCVTAFVAIVAATVLRFMLVRLNRKLDMGIYVEGAINAVPGEAASHGFRFNV</sequence>
<dbReference type="GO" id="GO:0022857">
    <property type="term" value="F:transmembrane transporter activity"/>
    <property type="evidence" value="ECO:0007669"/>
    <property type="project" value="InterPro"/>
</dbReference>
<feature type="transmembrane region" description="Helical" evidence="7">
    <location>
        <begin position="276"/>
        <end position="298"/>
    </location>
</feature>
<feature type="compositionally biased region" description="Low complexity" evidence="6">
    <location>
        <begin position="28"/>
        <end position="40"/>
    </location>
</feature>
<feature type="region of interest" description="Disordered" evidence="6">
    <location>
        <begin position="1"/>
        <end position="51"/>
    </location>
</feature>
<dbReference type="InterPro" id="IPR020846">
    <property type="entry name" value="MFS_dom"/>
</dbReference>
<proteinExistence type="predicted"/>
<evidence type="ECO:0000256" key="5">
    <source>
        <dbReference type="ARBA" id="ARBA00023136"/>
    </source>
</evidence>
<feature type="domain" description="Major facilitator superfamily (MFS) profile" evidence="8">
    <location>
        <begin position="115"/>
        <end position="531"/>
    </location>
</feature>
<keyword evidence="5 7" id="KW-0472">Membrane</keyword>
<name>A0A168A2P6_9HYPO</name>
<dbReference type="InterPro" id="IPR036259">
    <property type="entry name" value="MFS_trans_sf"/>
</dbReference>
<feature type="transmembrane region" description="Helical" evidence="7">
    <location>
        <begin position="385"/>
        <end position="404"/>
    </location>
</feature>
<evidence type="ECO:0000256" key="4">
    <source>
        <dbReference type="ARBA" id="ARBA00022989"/>
    </source>
</evidence>
<dbReference type="EMBL" id="AZHD01000001">
    <property type="protein sequence ID" value="OAA68168.1"/>
    <property type="molecule type" value="Genomic_DNA"/>
</dbReference>
<feature type="compositionally biased region" description="Basic and acidic residues" evidence="6">
    <location>
        <begin position="41"/>
        <end position="50"/>
    </location>
</feature>
<dbReference type="FunFam" id="1.20.1250.20:FF:000013">
    <property type="entry name" value="MFS general substrate transporter"/>
    <property type="match status" value="1"/>
</dbReference>
<dbReference type="PROSITE" id="PS50850">
    <property type="entry name" value="MFS"/>
    <property type="match status" value="1"/>
</dbReference>
<dbReference type="PANTHER" id="PTHR43791">
    <property type="entry name" value="PERMEASE-RELATED"/>
    <property type="match status" value="1"/>
</dbReference>
<reference evidence="9 10" key="1">
    <citation type="journal article" date="2016" name="Genome Biol. Evol.">
        <title>Divergent and convergent evolution of fungal pathogenicity.</title>
        <authorList>
            <person name="Shang Y."/>
            <person name="Xiao G."/>
            <person name="Zheng P."/>
            <person name="Cen K."/>
            <person name="Zhan S."/>
            <person name="Wang C."/>
        </authorList>
    </citation>
    <scope>NUCLEOTIDE SEQUENCE [LARGE SCALE GENOMIC DNA]</scope>
    <source>
        <strain evidence="9 10">RCEF 264</strain>
    </source>
</reference>
<dbReference type="FunFam" id="1.20.1250.20:FF:000057">
    <property type="entry name" value="MFS general substrate transporter"/>
    <property type="match status" value="1"/>
</dbReference>
<feature type="transmembrane region" description="Helical" evidence="7">
    <location>
        <begin position="208"/>
        <end position="232"/>
    </location>
</feature>
<comment type="subcellular location">
    <subcellularLocation>
        <location evidence="1">Membrane</location>
        <topology evidence="1">Multi-pass membrane protein</topology>
    </subcellularLocation>
</comment>
<feature type="transmembrane region" description="Helical" evidence="7">
    <location>
        <begin position="443"/>
        <end position="461"/>
    </location>
</feature>
<accession>A0A168A2P6</accession>
<keyword evidence="2" id="KW-0813">Transport</keyword>
<evidence type="ECO:0000256" key="3">
    <source>
        <dbReference type="ARBA" id="ARBA00022692"/>
    </source>
</evidence>
<evidence type="ECO:0000256" key="6">
    <source>
        <dbReference type="SAM" id="MobiDB-lite"/>
    </source>
</evidence>
<feature type="transmembrane region" description="Helical" evidence="7">
    <location>
        <begin position="244"/>
        <end position="264"/>
    </location>
</feature>
<feature type="transmembrane region" description="Helical" evidence="7">
    <location>
        <begin position="111"/>
        <end position="128"/>
    </location>
</feature>
<protein>
    <submittedName>
        <fullName evidence="9">Major facilitator superfamily domain, general substrate transporter</fullName>
    </submittedName>
</protein>
<comment type="caution">
    <text evidence="9">The sequence shown here is derived from an EMBL/GenBank/DDBJ whole genome shotgun (WGS) entry which is preliminary data.</text>
</comment>
<keyword evidence="3 7" id="KW-0812">Transmembrane</keyword>
<keyword evidence="4 7" id="KW-1133">Transmembrane helix</keyword>
<evidence type="ECO:0000256" key="7">
    <source>
        <dbReference type="SAM" id="Phobius"/>
    </source>
</evidence>
<evidence type="ECO:0000256" key="2">
    <source>
        <dbReference type="ARBA" id="ARBA00022448"/>
    </source>
</evidence>
<evidence type="ECO:0000313" key="10">
    <source>
        <dbReference type="Proteomes" id="UP000076874"/>
    </source>
</evidence>
<feature type="transmembrane region" description="Helical" evidence="7">
    <location>
        <begin position="473"/>
        <end position="496"/>
    </location>
</feature>
<feature type="transmembrane region" description="Helical" evidence="7">
    <location>
        <begin position="148"/>
        <end position="166"/>
    </location>
</feature>
<dbReference type="PANTHER" id="PTHR43791:SF92">
    <property type="entry name" value="AGL026WP"/>
    <property type="match status" value="1"/>
</dbReference>
<feature type="transmembrane region" description="Helical" evidence="7">
    <location>
        <begin position="178"/>
        <end position="196"/>
    </location>
</feature>
<keyword evidence="10" id="KW-1185">Reference proteome</keyword>
<evidence type="ECO:0000313" key="9">
    <source>
        <dbReference type="EMBL" id="OAA68168.1"/>
    </source>
</evidence>
<dbReference type="AlphaFoldDB" id="A0A168A2P6"/>
<dbReference type="Proteomes" id="UP000076874">
    <property type="component" value="Unassembled WGS sequence"/>
</dbReference>
<gene>
    <name evidence="9" type="ORF">SPI_00363</name>
</gene>
<dbReference type="GO" id="GO:0016020">
    <property type="term" value="C:membrane"/>
    <property type="evidence" value="ECO:0007669"/>
    <property type="project" value="UniProtKB-SubCell"/>
</dbReference>
<dbReference type="SUPFAM" id="SSF103473">
    <property type="entry name" value="MFS general substrate transporter"/>
    <property type="match status" value="1"/>
</dbReference>
<dbReference type="InterPro" id="IPR011701">
    <property type="entry name" value="MFS"/>
</dbReference>
<dbReference type="Gene3D" id="1.20.1250.20">
    <property type="entry name" value="MFS general substrate transporter like domains"/>
    <property type="match status" value="2"/>
</dbReference>
<feature type="transmembrane region" description="Helical" evidence="7">
    <location>
        <begin position="351"/>
        <end position="373"/>
    </location>
</feature>
<dbReference type="Pfam" id="PF07690">
    <property type="entry name" value="MFS_1"/>
    <property type="match status" value="1"/>
</dbReference>
<evidence type="ECO:0000259" key="8">
    <source>
        <dbReference type="PROSITE" id="PS50850"/>
    </source>
</evidence>
<organism evidence="9 10">
    <name type="scientific">Niveomyces insectorum RCEF 264</name>
    <dbReference type="NCBI Taxonomy" id="1081102"/>
    <lineage>
        <taxon>Eukaryota</taxon>
        <taxon>Fungi</taxon>
        <taxon>Dikarya</taxon>
        <taxon>Ascomycota</taxon>
        <taxon>Pezizomycotina</taxon>
        <taxon>Sordariomycetes</taxon>
        <taxon>Hypocreomycetidae</taxon>
        <taxon>Hypocreales</taxon>
        <taxon>Cordycipitaceae</taxon>
        <taxon>Niveomyces</taxon>
    </lineage>
</organism>
<feature type="transmembrane region" description="Helical" evidence="7">
    <location>
        <begin position="416"/>
        <end position="437"/>
    </location>
</feature>
<feature type="transmembrane region" description="Helical" evidence="7">
    <location>
        <begin position="502"/>
        <end position="527"/>
    </location>
</feature>
<dbReference type="OrthoDB" id="2250022at2759"/>
<evidence type="ECO:0000256" key="1">
    <source>
        <dbReference type="ARBA" id="ARBA00004141"/>
    </source>
</evidence>